<dbReference type="PANTHER" id="PTHR11133">
    <property type="entry name" value="SACCHAROPINE DEHYDROGENASE"/>
    <property type="match status" value="1"/>
</dbReference>
<dbReference type="Gene3D" id="3.40.50.720">
    <property type="entry name" value="NAD(P)-binding Rossmann-like Domain"/>
    <property type="match status" value="1"/>
</dbReference>
<proteinExistence type="inferred from homology"/>
<dbReference type="RefSeq" id="XP_043032991.1">
    <property type="nucleotide sequence ID" value="XM_043178583.1"/>
</dbReference>
<feature type="binding site" evidence="5">
    <location>
        <position position="184"/>
    </location>
    <ligand>
        <name>NAD(+)</name>
        <dbReference type="ChEBI" id="CHEBI:57540"/>
    </ligand>
</feature>
<reference evidence="6" key="1">
    <citation type="submission" date="2020-11" db="EMBL/GenBank/DDBJ databases">
        <title>Adaptations for nitrogen fixation in a non-lichenized fungal sporocarp promotes dispersal by wood-feeding termites.</title>
        <authorList>
            <consortium name="DOE Joint Genome Institute"/>
            <person name="Koch R.A."/>
            <person name="Yoon G."/>
            <person name="Arayal U."/>
            <person name="Lail K."/>
            <person name="Amirebrahimi M."/>
            <person name="Labutti K."/>
            <person name="Lipzen A."/>
            <person name="Riley R."/>
            <person name="Barry K."/>
            <person name="Henrissat B."/>
            <person name="Grigoriev I.V."/>
            <person name="Herr J.R."/>
            <person name="Aime M.C."/>
        </authorList>
    </citation>
    <scope>NUCLEOTIDE SEQUENCE</scope>
    <source>
        <strain evidence="6">MCA 3950</strain>
    </source>
</reference>
<keyword evidence="2" id="KW-0560">Oxidoreductase</keyword>
<gene>
    <name evidence="6" type="ORF">BT62DRAFT_1057720</name>
</gene>
<accession>A0A9P8ALC3</accession>
<evidence type="ECO:0000256" key="2">
    <source>
        <dbReference type="ARBA" id="ARBA00023002"/>
    </source>
</evidence>
<feature type="binding site" evidence="5">
    <location>
        <position position="180"/>
    </location>
    <ligand>
        <name>NAD(+)</name>
        <dbReference type="ChEBI" id="CHEBI:57540"/>
    </ligand>
</feature>
<dbReference type="PANTHER" id="PTHR11133:SF23">
    <property type="entry name" value="SACCHAROPINE DEHYDROGENASE [NAD(+), L-LYSINE-FORMING]"/>
    <property type="match status" value="1"/>
</dbReference>
<keyword evidence="7" id="KW-1185">Reference proteome</keyword>
<feature type="binding site" evidence="5">
    <location>
        <begin position="164"/>
        <end position="165"/>
    </location>
    <ligand>
        <name>NAD(+)</name>
        <dbReference type="ChEBI" id="CHEBI:57540"/>
    </ligand>
</feature>
<evidence type="ECO:0000256" key="1">
    <source>
        <dbReference type="ARBA" id="ARBA00005689"/>
    </source>
</evidence>
<dbReference type="GO" id="GO:0004754">
    <property type="term" value="F:saccharopine dehydrogenase (NAD+, L-lysine-forming) activity"/>
    <property type="evidence" value="ECO:0007669"/>
    <property type="project" value="InterPro"/>
</dbReference>
<dbReference type="GeneID" id="66100875"/>
<keyword evidence="4" id="KW-0028">Amino-acid biosynthesis</keyword>
<evidence type="ECO:0000313" key="7">
    <source>
        <dbReference type="Proteomes" id="UP000812287"/>
    </source>
</evidence>
<feature type="binding site" evidence="5">
    <location>
        <position position="227"/>
    </location>
    <ligand>
        <name>NAD(+)</name>
        <dbReference type="ChEBI" id="CHEBI:57540"/>
    </ligand>
</feature>
<evidence type="ECO:0000256" key="4">
    <source>
        <dbReference type="ARBA" id="ARBA00023154"/>
    </source>
</evidence>
<sequence length="331" mass="37149">MSKPTLWLRCEKKEKLIDAGLIFVEQGKQRIVNDSEYEALLQILLLDVMDNNTWPTLPVGVPIIGLKALPESTDPIPYSHIQFSNCYKRQEMVPENGRRIAAFDYHTGFAGAATRVLAVASQRRGEKLGHLVFFENEDAMINAVKTALGGSGKGVKVLIIGALGRCRPRTVDLDDILKWDMGETAKGGPFSENLDVDIFVNRISLNSKGPPLISVGKGLRLSTVVDVSCDTTNFFNSIPIYIINTTFFSPRVSVDVQLLYLDQLTFPGLKIRHCQWLSVDHLPSLLPREASAQFSSAVFPSLLQRPDRRMHKYGLKPRRFSTRILRQRRRG</sequence>
<dbReference type="EMBL" id="MU250592">
    <property type="protein sequence ID" value="KAG7439491.1"/>
    <property type="molecule type" value="Genomic_DNA"/>
</dbReference>
<feature type="binding site" evidence="5">
    <location>
        <position position="98"/>
    </location>
    <ligand>
        <name>NAD(+)</name>
        <dbReference type="ChEBI" id="CHEBI:57540"/>
    </ligand>
</feature>
<comment type="similarity">
    <text evidence="1">Belongs to the AlaDH/PNT family.</text>
</comment>
<dbReference type="PIRSF" id="PIRSF018250">
    <property type="entry name" value="Saccharopine_DH_Lys"/>
    <property type="match status" value="1"/>
</dbReference>
<keyword evidence="4" id="KW-0457">Lysine biosynthesis</keyword>
<evidence type="ECO:0000313" key="6">
    <source>
        <dbReference type="EMBL" id="KAG7439491.1"/>
    </source>
</evidence>
<name>A0A9P8ALC3_9AGAR</name>
<comment type="caution">
    <text evidence="6">The sequence shown here is derived from an EMBL/GenBank/DDBJ whole genome shotgun (WGS) entry which is preliminary data.</text>
</comment>
<evidence type="ECO:0000256" key="5">
    <source>
        <dbReference type="PIRSR" id="PIRSR018250-3"/>
    </source>
</evidence>
<dbReference type="InterPro" id="IPR051168">
    <property type="entry name" value="AASS"/>
</dbReference>
<protein>
    <submittedName>
        <fullName evidence="6">Uncharacterized protein</fullName>
    </submittedName>
</protein>
<dbReference type="OrthoDB" id="265306at2759"/>
<keyword evidence="3 5" id="KW-0520">NAD</keyword>
<dbReference type="Proteomes" id="UP000812287">
    <property type="component" value="Unassembled WGS sequence"/>
</dbReference>
<dbReference type="AlphaFoldDB" id="A0A9P8ALC3"/>
<organism evidence="6 7">
    <name type="scientific">Guyanagaster necrorhizus</name>
    <dbReference type="NCBI Taxonomy" id="856835"/>
    <lineage>
        <taxon>Eukaryota</taxon>
        <taxon>Fungi</taxon>
        <taxon>Dikarya</taxon>
        <taxon>Basidiomycota</taxon>
        <taxon>Agaricomycotina</taxon>
        <taxon>Agaricomycetes</taxon>
        <taxon>Agaricomycetidae</taxon>
        <taxon>Agaricales</taxon>
        <taxon>Marasmiineae</taxon>
        <taxon>Physalacriaceae</taxon>
        <taxon>Guyanagaster</taxon>
    </lineage>
</organism>
<dbReference type="GO" id="GO:0019878">
    <property type="term" value="P:lysine biosynthetic process via aminoadipic acid"/>
    <property type="evidence" value="ECO:0007669"/>
    <property type="project" value="TreeGrafter"/>
</dbReference>
<evidence type="ECO:0000256" key="3">
    <source>
        <dbReference type="ARBA" id="ARBA00023027"/>
    </source>
</evidence>
<dbReference type="InterPro" id="IPR027281">
    <property type="entry name" value="Lys1"/>
</dbReference>
<dbReference type="GO" id="GO:0005737">
    <property type="term" value="C:cytoplasm"/>
    <property type="evidence" value="ECO:0007669"/>
    <property type="project" value="TreeGrafter"/>
</dbReference>